<evidence type="ECO:0000256" key="4">
    <source>
        <dbReference type="ARBA" id="ARBA00022598"/>
    </source>
</evidence>
<evidence type="ECO:0000259" key="15">
    <source>
        <dbReference type="PROSITE" id="PS50975"/>
    </source>
</evidence>
<dbReference type="EC" id="6.3.5.5" evidence="17"/>
<keyword evidence="5" id="KW-0028">Amino-acid biosynthesis</keyword>
<evidence type="ECO:0000256" key="5">
    <source>
        <dbReference type="ARBA" id="ARBA00022605"/>
    </source>
</evidence>
<evidence type="ECO:0000313" key="18">
    <source>
        <dbReference type="Proteomes" id="UP000786183"/>
    </source>
</evidence>
<keyword evidence="7" id="KW-0677">Repeat</keyword>
<sequence>MKKSVLVIGSGPIVIGSAAEFDYAGVQACLAFKKEGLKVILINSNPATIMTDKNIADEIYLEPLNAEFVSKVIRKCKPDYLFAACGGQNALNIAIEVSALLKEFKVKVIGTSLKSIKLAESRKSFKELMNKINEPIPSSTIATSIKDALNFAKQNSYPVVVRPAYTMGGLGGGIARSEEELIKITKEGLIYSPIKQCLIEQSILGLSELEFEVLRDEFDNAIVVCGMENIDPVGVHTGDSMVVAPILSIEKSEIDRMCNVALKIAKSADIKGSCNVQIAYNKQTKEYFIIEINPRLSRSSALASKATSFAIAQVAAQIALKKPLDKIYLENGQNCLEFNNNIDYIVTKMPRFAFDKFKNANRNLTTQMKSTGEAMGLGISFSESFLKALRSIDYKVSIDENKIEENIKNPSDERIYYILRAFELGMSVEKVYELSKIDKYFLNEFKKISQVKKELENNTVDEKLFKKAKQIGFSNEFIKNICKKDFKLKAKYKVPLLNHNNKIPCYFSSFSDECKDENIISTSKKKIIVLGSGPIKIGQGIEFDYSSVKAIMALRSLGYEAIIINNNPETLSTDFSIANKLYFEPLTLSDVLPIIELEKPLGVIVSFGGQSAINLACELAKHNVNIIGTSLESINIAENRQDFSKLLDKLNIKQAKATYASKKDEILTKANEIKYPVIVRPSFVLGGAFMRVIVDENAMNDYIKTIDEISTQKPLLIDKYLEGKELELDAICDGENVFIPGILELIERAGVHSGDSIAITPPLSIEKNIILKAIDYTKALSKGLNVKGLMNIQFVLYENELYVLEVNLRASRSLPFLCKANDMDLVKMAINCMLGEKLNKTTYFHNKKHFSVKAPVFSFAKLSLVDPVLGPEMKSTGEVASSDKNPNKALLKALIASGMSIKENGGVLFSIDDKNKANALYLAKEFALLGFKIYATNNTSKYFKINNLECTKLNKLAQNNEILEHLSKGKINLVINTPSNANSQNDGFLIRRSASECGVACISSLDSAKAYLDAIKEMTLCINAL</sequence>
<dbReference type="InterPro" id="IPR011761">
    <property type="entry name" value="ATP-grasp"/>
</dbReference>
<dbReference type="SUPFAM" id="SSF52440">
    <property type="entry name" value="PreATP-grasp domain"/>
    <property type="match status" value="2"/>
</dbReference>
<comment type="pathway">
    <text evidence="1">Amino-acid biosynthesis; L-arginine biosynthesis; carbamoyl phosphate from bicarbonate: step 1/1.</text>
</comment>
<dbReference type="InterPro" id="IPR058047">
    <property type="entry name" value="CPSase_preATP-grasp"/>
</dbReference>
<dbReference type="Gene3D" id="1.10.1030.10">
    <property type="entry name" value="Carbamoyl-phosphate synthetase, large subunit oligomerisation domain"/>
    <property type="match status" value="1"/>
</dbReference>
<dbReference type="InterPro" id="IPR016185">
    <property type="entry name" value="PreATP-grasp_dom_sf"/>
</dbReference>
<keyword evidence="10" id="KW-0460">Magnesium</keyword>
<dbReference type="GO" id="GO:0004088">
    <property type="term" value="F:carbamoyl-phosphate synthase (glutamine-hydrolyzing) activity"/>
    <property type="evidence" value="ECO:0007669"/>
    <property type="project" value="UniProtKB-EC"/>
</dbReference>
<dbReference type="EMBL" id="JACGBB010000018">
    <property type="protein sequence ID" value="MBZ7987879.1"/>
    <property type="molecule type" value="Genomic_DNA"/>
</dbReference>
<dbReference type="Pfam" id="PF02786">
    <property type="entry name" value="CPSase_L_D2"/>
    <property type="match status" value="2"/>
</dbReference>
<dbReference type="PROSITE" id="PS00866">
    <property type="entry name" value="CPSASE_1"/>
    <property type="match status" value="1"/>
</dbReference>
<evidence type="ECO:0000256" key="11">
    <source>
        <dbReference type="ARBA" id="ARBA00022975"/>
    </source>
</evidence>
<dbReference type="NCBIfam" id="TIGR01369">
    <property type="entry name" value="CPSaseII_lrg"/>
    <property type="match status" value="1"/>
</dbReference>
<dbReference type="Gene3D" id="3.40.50.20">
    <property type="match status" value="2"/>
</dbReference>
<evidence type="ECO:0000256" key="6">
    <source>
        <dbReference type="ARBA" id="ARBA00022723"/>
    </source>
</evidence>
<name>A0ABS7WVC9_9BACT</name>
<dbReference type="InterPro" id="IPR036897">
    <property type="entry name" value="CarbamoylP_synth_lsu_oligo_sf"/>
</dbReference>
<dbReference type="Gene3D" id="3.40.50.1380">
    <property type="entry name" value="Methylglyoxal synthase-like domain"/>
    <property type="match status" value="1"/>
</dbReference>
<dbReference type="InterPro" id="IPR005479">
    <property type="entry name" value="CPAse_ATP-bd"/>
</dbReference>
<reference evidence="17 18" key="1">
    <citation type="submission" date="2020-07" db="EMBL/GenBank/DDBJ databases">
        <title>Transfer of Campylobacter canadensis to the novel genus Avispirillum gen. nov., that also includes two novel species recovered from migratory waterfowl: Avispirillum anseris sp. nov. and Avispirillum brantae sp. nov.</title>
        <authorList>
            <person name="Miller W.G."/>
            <person name="Chapman M.H."/>
            <person name="Yee E."/>
            <person name="Inglis G.D."/>
        </authorList>
    </citation>
    <scope>NUCLEOTIDE SEQUENCE [LARGE SCALE GENOMIC DNA]</scope>
    <source>
        <strain evidence="17 18">L283</strain>
    </source>
</reference>
<evidence type="ECO:0000313" key="17">
    <source>
        <dbReference type="EMBL" id="MBZ7987879.1"/>
    </source>
</evidence>
<evidence type="ECO:0000256" key="13">
    <source>
        <dbReference type="ARBA" id="ARBA00047359"/>
    </source>
</evidence>
<organism evidence="17 18">
    <name type="scientific">Campylobacter canadensis</name>
    <dbReference type="NCBI Taxonomy" id="449520"/>
    <lineage>
        <taxon>Bacteria</taxon>
        <taxon>Pseudomonadati</taxon>
        <taxon>Campylobacterota</taxon>
        <taxon>Epsilonproteobacteria</taxon>
        <taxon>Campylobacterales</taxon>
        <taxon>Campylobacteraceae</taxon>
        <taxon>Campylobacter</taxon>
    </lineage>
</organism>
<evidence type="ECO:0000256" key="1">
    <source>
        <dbReference type="ARBA" id="ARBA00005077"/>
    </source>
</evidence>
<dbReference type="Gene3D" id="3.30.1490.20">
    <property type="entry name" value="ATP-grasp fold, A domain"/>
    <property type="match status" value="2"/>
</dbReference>
<dbReference type="InterPro" id="IPR011607">
    <property type="entry name" value="MGS-like_dom"/>
</dbReference>
<dbReference type="Gene3D" id="3.30.470.20">
    <property type="entry name" value="ATP-grasp fold, B domain"/>
    <property type="match status" value="2"/>
</dbReference>
<protein>
    <submittedName>
        <fullName evidence="17">Carbamoyl-phosphate synthase large subunit</fullName>
        <ecNumber evidence="17">6.3.5.5</ecNumber>
    </submittedName>
</protein>
<dbReference type="PANTHER" id="PTHR11405:SF53">
    <property type="entry name" value="CARBAMOYL-PHOSPHATE SYNTHASE [AMMONIA], MITOCHONDRIAL"/>
    <property type="match status" value="1"/>
</dbReference>
<keyword evidence="18" id="KW-1185">Reference proteome</keyword>
<keyword evidence="9 14" id="KW-0067">ATP-binding</keyword>
<dbReference type="PRINTS" id="PR00098">
    <property type="entry name" value="CPSASE"/>
</dbReference>
<keyword evidence="6" id="KW-0479">Metal-binding</keyword>
<evidence type="ECO:0000256" key="14">
    <source>
        <dbReference type="PROSITE-ProRule" id="PRU00409"/>
    </source>
</evidence>
<proteinExistence type="inferred from homology"/>
<dbReference type="RefSeq" id="WP_172233681.1">
    <property type="nucleotide sequence ID" value="NZ_CP035946.1"/>
</dbReference>
<evidence type="ECO:0000256" key="12">
    <source>
        <dbReference type="ARBA" id="ARBA00023211"/>
    </source>
</evidence>
<dbReference type="InterPro" id="IPR036914">
    <property type="entry name" value="MGS-like_dom_sf"/>
</dbReference>
<keyword evidence="12" id="KW-0464">Manganese</keyword>
<comment type="caution">
    <text evidence="17">The sequence shown here is derived from an EMBL/GenBank/DDBJ whole genome shotgun (WGS) entry which is preliminary data.</text>
</comment>
<evidence type="ECO:0000259" key="16">
    <source>
        <dbReference type="PROSITE" id="PS51855"/>
    </source>
</evidence>
<dbReference type="PANTHER" id="PTHR11405">
    <property type="entry name" value="CARBAMOYLTRANSFERASE FAMILY MEMBER"/>
    <property type="match status" value="1"/>
</dbReference>
<keyword evidence="8 14" id="KW-0547">Nucleotide-binding</keyword>
<dbReference type="Pfam" id="PF02142">
    <property type="entry name" value="MGS"/>
    <property type="match status" value="1"/>
</dbReference>
<dbReference type="InterPro" id="IPR005483">
    <property type="entry name" value="CPSase_dom"/>
</dbReference>
<dbReference type="SUPFAM" id="SSF48108">
    <property type="entry name" value="Carbamoyl phosphate synthetase, large subunit connection domain"/>
    <property type="match status" value="1"/>
</dbReference>
<dbReference type="InterPro" id="IPR033937">
    <property type="entry name" value="MGS_CPS_CarB"/>
</dbReference>
<dbReference type="PROSITE" id="PS50975">
    <property type="entry name" value="ATP_GRASP"/>
    <property type="match status" value="2"/>
</dbReference>
<dbReference type="Pfam" id="PF25596">
    <property type="entry name" value="CPSase_L_D1"/>
    <property type="match status" value="2"/>
</dbReference>
<dbReference type="PROSITE" id="PS00867">
    <property type="entry name" value="CPSASE_2"/>
    <property type="match status" value="2"/>
</dbReference>
<dbReference type="NCBIfam" id="NF009455">
    <property type="entry name" value="PRK12815.1"/>
    <property type="match status" value="1"/>
</dbReference>
<evidence type="ECO:0000256" key="9">
    <source>
        <dbReference type="ARBA" id="ARBA00022840"/>
    </source>
</evidence>
<feature type="domain" description="MGS-like" evidence="16">
    <location>
        <begin position="899"/>
        <end position="1025"/>
    </location>
</feature>
<dbReference type="SUPFAM" id="SSF56059">
    <property type="entry name" value="Glutathione synthetase ATP-binding domain-like"/>
    <property type="match status" value="2"/>
</dbReference>
<keyword evidence="11" id="KW-0665">Pyrimidine biosynthesis</keyword>
<comment type="similarity">
    <text evidence="2">Belongs to the CarB family.</text>
</comment>
<accession>A0ABS7WVC9</accession>
<comment type="catalytic activity">
    <reaction evidence="13">
        <text>hydrogencarbonate + NH4(+) + 2 ATP = carbamoyl phosphate + 2 ADP + phosphate + 2 H(+)</text>
        <dbReference type="Rhea" id="RHEA:18029"/>
        <dbReference type="ChEBI" id="CHEBI:15378"/>
        <dbReference type="ChEBI" id="CHEBI:17544"/>
        <dbReference type="ChEBI" id="CHEBI:28938"/>
        <dbReference type="ChEBI" id="CHEBI:30616"/>
        <dbReference type="ChEBI" id="CHEBI:43474"/>
        <dbReference type="ChEBI" id="CHEBI:58228"/>
        <dbReference type="ChEBI" id="CHEBI:456216"/>
        <dbReference type="EC" id="6.3.4.16"/>
    </reaction>
</comment>
<dbReference type="InterPro" id="IPR006275">
    <property type="entry name" value="CPSase_lsu"/>
</dbReference>
<dbReference type="CDD" id="cd01424">
    <property type="entry name" value="MGS_CPS_II"/>
    <property type="match status" value="1"/>
</dbReference>
<dbReference type="InterPro" id="IPR013815">
    <property type="entry name" value="ATP_grasp_subdomain_1"/>
</dbReference>
<feature type="domain" description="ATP-grasp" evidence="15">
    <location>
        <begin position="126"/>
        <end position="320"/>
    </location>
</feature>
<dbReference type="NCBIfam" id="NF003671">
    <property type="entry name" value="PRK05294.1"/>
    <property type="match status" value="1"/>
</dbReference>
<feature type="domain" description="ATP-grasp" evidence="15">
    <location>
        <begin position="644"/>
        <end position="834"/>
    </location>
</feature>
<dbReference type="PROSITE" id="PS51855">
    <property type="entry name" value="MGS"/>
    <property type="match status" value="1"/>
</dbReference>
<evidence type="ECO:0000256" key="3">
    <source>
        <dbReference type="ARBA" id="ARBA00022571"/>
    </source>
</evidence>
<evidence type="ECO:0000256" key="8">
    <source>
        <dbReference type="ARBA" id="ARBA00022741"/>
    </source>
</evidence>
<evidence type="ECO:0000256" key="2">
    <source>
        <dbReference type="ARBA" id="ARBA00009799"/>
    </source>
</evidence>
<dbReference type="Proteomes" id="UP000786183">
    <property type="component" value="Unassembled WGS sequence"/>
</dbReference>
<dbReference type="InterPro" id="IPR005480">
    <property type="entry name" value="CPSase_lsu_oligo"/>
</dbReference>
<evidence type="ECO:0000256" key="10">
    <source>
        <dbReference type="ARBA" id="ARBA00022842"/>
    </source>
</evidence>
<dbReference type="SMART" id="SM00851">
    <property type="entry name" value="MGS"/>
    <property type="match status" value="1"/>
</dbReference>
<keyword evidence="3" id="KW-0055">Arginine biosynthesis</keyword>
<evidence type="ECO:0000256" key="7">
    <source>
        <dbReference type="ARBA" id="ARBA00022737"/>
    </source>
</evidence>
<dbReference type="SMART" id="SM01096">
    <property type="entry name" value="CPSase_L_D3"/>
    <property type="match status" value="1"/>
</dbReference>
<dbReference type="Pfam" id="PF02787">
    <property type="entry name" value="CPSase_L_D3"/>
    <property type="match status" value="1"/>
</dbReference>
<dbReference type="SUPFAM" id="SSF52335">
    <property type="entry name" value="Methylglyoxal synthase-like"/>
    <property type="match status" value="1"/>
</dbReference>
<gene>
    <name evidence="17" type="primary">carB</name>
    <name evidence="17" type="ORF">AVCANL283_07205</name>
</gene>
<keyword evidence="4 17" id="KW-0436">Ligase</keyword>